<gene>
    <name evidence="1" type="ORF">CPT_Paso_001</name>
</gene>
<dbReference type="Proteomes" id="UP000516513">
    <property type="component" value="Segment"/>
</dbReference>
<keyword evidence="2" id="KW-1185">Reference proteome</keyword>
<name>A0A7L8G708_9CAUD</name>
<evidence type="ECO:0000313" key="2">
    <source>
        <dbReference type="Proteomes" id="UP000516513"/>
    </source>
</evidence>
<organism evidence="1 2">
    <name type="scientific">Rhizobium phage Paso</name>
    <dbReference type="NCBI Taxonomy" id="2767574"/>
    <lineage>
        <taxon>Viruses</taxon>
        <taxon>Duplodnaviria</taxon>
        <taxon>Heunggongvirae</taxon>
        <taxon>Uroviricota</taxon>
        <taxon>Caudoviricetes</taxon>
        <taxon>Autographivirales</taxon>
        <taxon>Dunnvirinae</taxon>
        <taxon>Pasovirus</taxon>
        <taxon>Pasovirus paso</taxon>
    </lineage>
</organism>
<proteinExistence type="predicted"/>
<dbReference type="EMBL" id="MT708546">
    <property type="protein sequence ID" value="QOE32118.1"/>
    <property type="molecule type" value="Genomic_DNA"/>
</dbReference>
<evidence type="ECO:0000313" key="1">
    <source>
        <dbReference type="EMBL" id="QOE32118.1"/>
    </source>
</evidence>
<reference evidence="1 2" key="1">
    <citation type="submission" date="2020-07" db="EMBL/GenBank/DDBJ databases">
        <title>Complete genome sequence of Rhizobium japonicum phage Paso.</title>
        <authorList>
            <person name="McBee D.B."/>
            <person name="Ravindran A."/>
            <person name="Newkirk H."/>
            <person name="Gonzalez C."/>
            <person name="Young R."/>
            <person name="Liu M."/>
        </authorList>
    </citation>
    <scope>NUCLEOTIDE SEQUENCE [LARGE SCALE GENOMIC DNA]</scope>
</reference>
<protein>
    <submittedName>
        <fullName evidence="1">Uncharacterized protein</fullName>
    </submittedName>
</protein>
<sequence length="179" mass="19302">MNALVKTATNVSNLPTLIASTAGIDQEIDAISKRGDGLQTRIHIAALSVMVHAAKCGDITLMQKLHDKLPESFRRNALIKWFERFGCVEWVQDEKTKKQGFRFVKGKTTKLADANATPFWKLKASEGAPPLDLTNFCKSAISKLKADEKKTGANHSVLIAALSTAQINAGIAAVGATVN</sequence>
<accession>A0A7L8G708</accession>